<keyword evidence="2 5" id="KW-0812">Transmembrane</keyword>
<feature type="transmembrane region" description="Helical" evidence="5">
    <location>
        <begin position="266"/>
        <end position="284"/>
    </location>
</feature>
<organism evidence="8">
    <name type="scientific">hydrothermal vent metagenome</name>
    <dbReference type="NCBI Taxonomy" id="652676"/>
    <lineage>
        <taxon>unclassified sequences</taxon>
        <taxon>metagenomes</taxon>
        <taxon>ecological metagenomes</taxon>
    </lineage>
</organism>
<feature type="transmembrane region" description="Helical" evidence="5">
    <location>
        <begin position="6"/>
        <end position="33"/>
    </location>
</feature>
<gene>
    <name evidence="8" type="ORF">MNBD_PLANCTO02-755</name>
</gene>
<dbReference type="Pfam" id="PF00662">
    <property type="entry name" value="Proton_antipo_N"/>
    <property type="match status" value="1"/>
</dbReference>
<dbReference type="Pfam" id="PF00361">
    <property type="entry name" value="Proton_antipo_M"/>
    <property type="match status" value="1"/>
</dbReference>
<dbReference type="AlphaFoldDB" id="A0A3B1DGW6"/>
<dbReference type="PANTHER" id="PTHR42829">
    <property type="entry name" value="NADH-UBIQUINONE OXIDOREDUCTASE CHAIN 5"/>
    <property type="match status" value="1"/>
</dbReference>
<dbReference type="InterPro" id="IPR001516">
    <property type="entry name" value="Proton_antipo_N"/>
</dbReference>
<accession>A0A3B1DGW6</accession>
<evidence type="ECO:0000256" key="2">
    <source>
        <dbReference type="ARBA" id="ARBA00022692"/>
    </source>
</evidence>
<sequence>MTPETFFTFFGICVVASPAILLALFGLTALLGISLSERSLAWLTLASVLFGLLSSLAILGMMIATGTRHVPVEIGNWVVIPEQHFHFHLKFIFDRLSVPFAILTFVLCGTIGAFTTKYLHREPGYRRFFLFYAIFLLGMIVSTLAGTIETLFFGWEFVGLSSALLVAYFHERPNPVRNGLRVWSVYRIADASFLIAALALHHLTGAGDFDGLMGAGAWPKGHATISESHALFVGLFLLVAVAGKSALIPFSGWLPRAMEGPTPSSAVFYGSLSVHLGAFLLLRVSPILEVSPLLSIAVILLGLSSALLGTLMARVQTDIKSALAFASLTQVGIIVAEIGFGLRYIALIHIVGHACLRTLQLLRSPSLLHDYHSMENAIGSHLSHAPTFWERIVPSSFRAWLYRFSVERGYLDTILDEYILRPFVFFFKWSDRMERRWTTFLSGKEPPDKNLSSMTKTSTSLEELL</sequence>
<dbReference type="GO" id="GO:0008137">
    <property type="term" value="F:NADH dehydrogenase (ubiquinone) activity"/>
    <property type="evidence" value="ECO:0007669"/>
    <property type="project" value="InterPro"/>
</dbReference>
<dbReference type="PANTHER" id="PTHR42829:SF2">
    <property type="entry name" value="NADH-UBIQUINONE OXIDOREDUCTASE CHAIN 5"/>
    <property type="match status" value="1"/>
</dbReference>
<evidence type="ECO:0000259" key="6">
    <source>
        <dbReference type="Pfam" id="PF00361"/>
    </source>
</evidence>
<feature type="transmembrane region" description="Helical" evidence="5">
    <location>
        <begin position="40"/>
        <end position="63"/>
    </location>
</feature>
<feature type="transmembrane region" description="Helical" evidence="5">
    <location>
        <begin position="96"/>
        <end position="116"/>
    </location>
</feature>
<feature type="domain" description="NADH:quinone oxidoreductase/Mrp antiporter transmembrane" evidence="6">
    <location>
        <begin position="150"/>
        <end position="375"/>
    </location>
</feature>
<reference evidence="8" key="1">
    <citation type="submission" date="2018-06" db="EMBL/GenBank/DDBJ databases">
        <authorList>
            <person name="Zhirakovskaya E."/>
        </authorList>
    </citation>
    <scope>NUCLEOTIDE SEQUENCE</scope>
</reference>
<feature type="transmembrane region" description="Helical" evidence="5">
    <location>
        <begin position="290"/>
        <end position="311"/>
    </location>
</feature>
<evidence type="ECO:0000256" key="4">
    <source>
        <dbReference type="ARBA" id="ARBA00023136"/>
    </source>
</evidence>
<keyword evidence="8" id="KW-0830">Ubiquinone</keyword>
<dbReference type="GO" id="GO:0042773">
    <property type="term" value="P:ATP synthesis coupled electron transport"/>
    <property type="evidence" value="ECO:0007669"/>
    <property type="project" value="InterPro"/>
</dbReference>
<keyword evidence="3 5" id="KW-1133">Transmembrane helix</keyword>
<evidence type="ECO:0000256" key="3">
    <source>
        <dbReference type="ARBA" id="ARBA00022989"/>
    </source>
</evidence>
<feature type="transmembrane region" description="Helical" evidence="5">
    <location>
        <begin position="152"/>
        <end position="170"/>
    </location>
</feature>
<keyword evidence="4 5" id="KW-0472">Membrane</keyword>
<evidence type="ECO:0000256" key="5">
    <source>
        <dbReference type="SAM" id="Phobius"/>
    </source>
</evidence>
<feature type="transmembrane region" description="Helical" evidence="5">
    <location>
        <begin position="128"/>
        <end position="146"/>
    </location>
</feature>
<comment type="subcellular location">
    <subcellularLocation>
        <location evidence="1">Membrane</location>
        <topology evidence="1">Multi-pass membrane protein</topology>
    </subcellularLocation>
</comment>
<evidence type="ECO:0000259" key="7">
    <source>
        <dbReference type="Pfam" id="PF00662"/>
    </source>
</evidence>
<feature type="transmembrane region" description="Helical" evidence="5">
    <location>
        <begin position="182"/>
        <end position="203"/>
    </location>
</feature>
<feature type="transmembrane region" description="Helical" evidence="5">
    <location>
        <begin position="323"/>
        <end position="346"/>
    </location>
</feature>
<protein>
    <submittedName>
        <fullName evidence="8">NADH-ubiquinone oxidoreductase chain L-like protein, cluster 1</fullName>
    </submittedName>
</protein>
<evidence type="ECO:0000256" key="1">
    <source>
        <dbReference type="ARBA" id="ARBA00004141"/>
    </source>
</evidence>
<feature type="transmembrane region" description="Helical" evidence="5">
    <location>
        <begin position="230"/>
        <end position="254"/>
    </location>
</feature>
<dbReference type="EMBL" id="UOGL01000615">
    <property type="protein sequence ID" value="VAX42046.1"/>
    <property type="molecule type" value="Genomic_DNA"/>
</dbReference>
<dbReference type="InterPro" id="IPR003945">
    <property type="entry name" value="NU5C-like"/>
</dbReference>
<proteinExistence type="predicted"/>
<feature type="domain" description="NADH-Ubiquinone oxidoreductase (complex I) chain 5 N-terminal" evidence="7">
    <location>
        <begin position="80"/>
        <end position="129"/>
    </location>
</feature>
<dbReference type="PRINTS" id="PR01434">
    <property type="entry name" value="NADHDHGNASE5"/>
</dbReference>
<dbReference type="GO" id="GO:0015990">
    <property type="term" value="P:electron transport coupled proton transport"/>
    <property type="evidence" value="ECO:0007669"/>
    <property type="project" value="TreeGrafter"/>
</dbReference>
<dbReference type="GO" id="GO:0016020">
    <property type="term" value="C:membrane"/>
    <property type="evidence" value="ECO:0007669"/>
    <property type="project" value="UniProtKB-SubCell"/>
</dbReference>
<name>A0A3B1DGW6_9ZZZZ</name>
<evidence type="ECO:0000313" key="8">
    <source>
        <dbReference type="EMBL" id="VAX42046.1"/>
    </source>
</evidence>
<dbReference type="GO" id="GO:0003954">
    <property type="term" value="F:NADH dehydrogenase activity"/>
    <property type="evidence" value="ECO:0007669"/>
    <property type="project" value="TreeGrafter"/>
</dbReference>
<dbReference type="InterPro" id="IPR001750">
    <property type="entry name" value="ND/Mrp_TM"/>
</dbReference>